<dbReference type="EMBL" id="MFPV01000020">
    <property type="protein sequence ID" value="OGH62109.1"/>
    <property type="molecule type" value="Genomic_DNA"/>
</dbReference>
<evidence type="ECO:0000313" key="2">
    <source>
        <dbReference type="EMBL" id="OGH62109.1"/>
    </source>
</evidence>
<proteinExistence type="predicted"/>
<dbReference type="Proteomes" id="UP000176329">
    <property type="component" value="Unassembled WGS sequence"/>
</dbReference>
<keyword evidence="1" id="KW-1133">Transmembrane helix</keyword>
<dbReference type="AlphaFoldDB" id="A0A1F6LRV2"/>
<reference evidence="2 3" key="1">
    <citation type="journal article" date="2016" name="Nat. Commun.">
        <title>Thousands of microbial genomes shed light on interconnected biogeochemical processes in an aquifer system.</title>
        <authorList>
            <person name="Anantharaman K."/>
            <person name="Brown C.T."/>
            <person name="Hug L.A."/>
            <person name="Sharon I."/>
            <person name="Castelle C.J."/>
            <person name="Probst A.J."/>
            <person name="Thomas B.C."/>
            <person name="Singh A."/>
            <person name="Wilkins M.J."/>
            <person name="Karaoz U."/>
            <person name="Brodie E.L."/>
            <person name="Williams K.H."/>
            <person name="Hubbard S.S."/>
            <person name="Banfield J.F."/>
        </authorList>
    </citation>
    <scope>NUCLEOTIDE SEQUENCE [LARGE SCALE GENOMIC DNA]</scope>
</reference>
<sequence>MEKQTKIVAAVIVAAIVIGGIFFIQRGAQKTSQPEKIKIGIVTMTTGNLAFLGDNVVKSARLAAEKLGRAQDDYIIQTTWVITP</sequence>
<organism evidence="2 3">
    <name type="scientific">Candidatus Magasanikbacteria bacterium RIFCSPHIGHO2_01_FULL_50_8</name>
    <dbReference type="NCBI Taxonomy" id="1798674"/>
    <lineage>
        <taxon>Bacteria</taxon>
        <taxon>Candidatus Magasanikiibacteriota</taxon>
    </lineage>
</organism>
<feature type="transmembrane region" description="Helical" evidence="1">
    <location>
        <begin position="7"/>
        <end position="24"/>
    </location>
</feature>
<gene>
    <name evidence="2" type="ORF">A2848_01375</name>
</gene>
<evidence type="ECO:0000313" key="3">
    <source>
        <dbReference type="Proteomes" id="UP000176329"/>
    </source>
</evidence>
<comment type="caution">
    <text evidence="2">The sequence shown here is derived from an EMBL/GenBank/DDBJ whole genome shotgun (WGS) entry which is preliminary data.</text>
</comment>
<keyword evidence="1" id="KW-0472">Membrane</keyword>
<protein>
    <submittedName>
        <fullName evidence="2">Uncharacterized protein</fullName>
    </submittedName>
</protein>
<evidence type="ECO:0000256" key="1">
    <source>
        <dbReference type="SAM" id="Phobius"/>
    </source>
</evidence>
<keyword evidence="1" id="KW-0812">Transmembrane</keyword>
<dbReference type="Gene3D" id="3.40.50.2300">
    <property type="match status" value="1"/>
</dbReference>
<name>A0A1F6LRV2_9BACT</name>
<accession>A0A1F6LRV2</accession>